<dbReference type="InterPro" id="IPR039471">
    <property type="entry name" value="CXorf65-like"/>
</dbReference>
<gene>
    <name evidence="2" type="ORF">OFUS_LOCUS15387</name>
</gene>
<dbReference type="Pfam" id="PF15874">
    <property type="entry name" value="Il2rg"/>
    <property type="match status" value="1"/>
</dbReference>
<evidence type="ECO:0000313" key="2">
    <source>
        <dbReference type="EMBL" id="CAH1790137.1"/>
    </source>
</evidence>
<dbReference type="EMBL" id="CAIIXF020000007">
    <property type="protein sequence ID" value="CAH1790137.1"/>
    <property type="molecule type" value="Genomic_DNA"/>
</dbReference>
<dbReference type="AlphaFoldDB" id="A0A8J1TSN9"/>
<accession>A0A8J1TSN9</accession>
<feature type="compositionally biased region" description="Basic residues" evidence="1">
    <location>
        <begin position="102"/>
        <end position="121"/>
    </location>
</feature>
<feature type="region of interest" description="Disordered" evidence="1">
    <location>
        <begin position="102"/>
        <end position="163"/>
    </location>
</feature>
<evidence type="ECO:0000313" key="3">
    <source>
        <dbReference type="Proteomes" id="UP000749559"/>
    </source>
</evidence>
<dbReference type="Proteomes" id="UP000749559">
    <property type="component" value="Unassembled WGS sequence"/>
</dbReference>
<protein>
    <submittedName>
        <fullName evidence="2">Uncharacterized protein</fullName>
    </submittedName>
</protein>
<dbReference type="OrthoDB" id="2109241at2759"/>
<evidence type="ECO:0000256" key="1">
    <source>
        <dbReference type="SAM" id="MobiDB-lite"/>
    </source>
</evidence>
<reference evidence="2" key="1">
    <citation type="submission" date="2022-03" db="EMBL/GenBank/DDBJ databases">
        <authorList>
            <person name="Martin C."/>
        </authorList>
    </citation>
    <scope>NUCLEOTIDE SEQUENCE</scope>
</reference>
<keyword evidence="3" id="KW-1185">Reference proteome</keyword>
<name>A0A8J1TSN9_OWEFU</name>
<feature type="compositionally biased region" description="Basic and acidic residues" evidence="1">
    <location>
        <begin position="126"/>
        <end position="148"/>
    </location>
</feature>
<dbReference type="PANTHER" id="PTHR33887:SF5">
    <property type="entry name" value="PB1 DOMAIN-CONTAINING PROTEIN"/>
    <property type="match status" value="1"/>
</dbReference>
<organism evidence="2 3">
    <name type="scientific">Owenia fusiformis</name>
    <name type="common">Polychaete worm</name>
    <dbReference type="NCBI Taxonomy" id="6347"/>
    <lineage>
        <taxon>Eukaryota</taxon>
        <taxon>Metazoa</taxon>
        <taxon>Spiralia</taxon>
        <taxon>Lophotrochozoa</taxon>
        <taxon>Annelida</taxon>
        <taxon>Polychaeta</taxon>
        <taxon>Sedentaria</taxon>
        <taxon>Canalipalpata</taxon>
        <taxon>Sabellida</taxon>
        <taxon>Oweniida</taxon>
        <taxon>Oweniidae</taxon>
        <taxon>Owenia</taxon>
    </lineage>
</organism>
<sequence length="163" mass="18671">MFITVRFGDHQTAIFNPNCRTYNLLSHIKEKCECNTAVDIELCDPQGNVKFLRDIPDKSASDVLPKRENFILLQVEKTEAGLVKYKPLIQDKDVLTDEFLKRLSKKGRQNRPASRGKRQSSAKRSPSKESKKELKVELATRQSRRESPNRTGNTKKTPRGKKS</sequence>
<proteinExistence type="predicted"/>
<dbReference type="PANTHER" id="PTHR33887">
    <property type="entry name" value="PB1 DOMAIN-CONTAINING PROTEIN"/>
    <property type="match status" value="1"/>
</dbReference>
<comment type="caution">
    <text evidence="2">The sequence shown here is derived from an EMBL/GenBank/DDBJ whole genome shotgun (WGS) entry which is preliminary data.</text>
</comment>